<dbReference type="SUPFAM" id="SSF55874">
    <property type="entry name" value="ATPase domain of HSP90 chaperone/DNA topoisomerase II/histidine kinase"/>
    <property type="match status" value="1"/>
</dbReference>
<dbReference type="GO" id="GO:0016020">
    <property type="term" value="C:membrane"/>
    <property type="evidence" value="ECO:0007669"/>
    <property type="project" value="InterPro"/>
</dbReference>
<dbReference type="EC" id="2.7.13.3" evidence="3"/>
<dbReference type="SMART" id="SM00387">
    <property type="entry name" value="HATPase_c"/>
    <property type="match status" value="1"/>
</dbReference>
<evidence type="ECO:0000256" key="1">
    <source>
        <dbReference type="SAM" id="Phobius"/>
    </source>
</evidence>
<proteinExistence type="predicted"/>
<feature type="transmembrane region" description="Helical" evidence="1">
    <location>
        <begin position="290"/>
        <end position="313"/>
    </location>
</feature>
<dbReference type="Gene3D" id="6.10.340.10">
    <property type="match status" value="1"/>
</dbReference>
<name>A0A174IIK2_9FIRM</name>
<evidence type="ECO:0000259" key="2">
    <source>
        <dbReference type="SMART" id="SM00387"/>
    </source>
</evidence>
<keyword evidence="1" id="KW-1133">Transmembrane helix</keyword>
<dbReference type="Pfam" id="PF06580">
    <property type="entry name" value="His_kinase"/>
    <property type="match status" value="1"/>
</dbReference>
<dbReference type="Gene3D" id="3.30.565.10">
    <property type="entry name" value="Histidine kinase-like ATPase, C-terminal domain"/>
    <property type="match status" value="1"/>
</dbReference>
<feature type="domain" description="Histidine kinase/HSP90-like ATPase" evidence="2">
    <location>
        <begin position="472"/>
        <end position="582"/>
    </location>
</feature>
<dbReference type="InterPro" id="IPR050640">
    <property type="entry name" value="Bact_2-comp_sensor_kinase"/>
</dbReference>
<keyword evidence="1" id="KW-0472">Membrane</keyword>
<keyword evidence="1" id="KW-0812">Transmembrane</keyword>
<dbReference type="PANTHER" id="PTHR34220:SF7">
    <property type="entry name" value="SENSOR HISTIDINE KINASE YPDA"/>
    <property type="match status" value="1"/>
</dbReference>
<dbReference type="Proteomes" id="UP000095651">
    <property type="component" value="Unassembled WGS sequence"/>
</dbReference>
<evidence type="ECO:0000313" key="4">
    <source>
        <dbReference type="Proteomes" id="UP000095651"/>
    </source>
</evidence>
<sequence length="590" mass="68162">MSLRKKLTLSMLMIAVIPVMVLGGFYYQYFSGVLLSNVQQRELQNNSQIIYSVDNFFNSIFKISDSLLMNEELMDILQKSYEEQSSPLEGYRDKAQVDKLLYKDGYYLDGRIETIAIFPGNNSMFYYCTKEDINPSYDIHAEEWYEKIASKEGAKVLVGVHQNRLVYAFSDAARPYCVTVGRSIYSPYDSQLLGTMLININVHDLQTCWPAFKEDSQERFYLLDDENNVVFSNLTEEIGGKFFQDGLEDGISSCRIDGKLYDTIVSGSKSLGWKSVKMIPRSQLDQEIAVVPYMTLLLMLILTVLAVLVSIFISKISTRPLQELYVKLQSFEAEKSGIPLPENQVEIKGLARSYQHMINEINALTIKNYETQIQLRRAELMALQSQINPHFIYNTLNSIKWMADMQGSKRMVTALDSLIKLMQFSSKNSREVIRIQDEIDLIRDYINLINLKYFDRIFVDVHVEPGLENYETLKFLLQPIVENSIYHGFSSMIRQCTVQINITRKEDRILYEVIDNGKGMSKEKIRQALEEDHLLNSHSFNKIGLYNVNKRIQYIFGEEYGIQIDSEPGKYTRVIVEIPARIYKEEMANA</sequence>
<dbReference type="GO" id="GO:0000155">
    <property type="term" value="F:phosphorelay sensor kinase activity"/>
    <property type="evidence" value="ECO:0007669"/>
    <property type="project" value="InterPro"/>
</dbReference>
<reference evidence="3 4" key="1">
    <citation type="submission" date="2015-09" db="EMBL/GenBank/DDBJ databases">
        <authorList>
            <consortium name="Pathogen Informatics"/>
        </authorList>
    </citation>
    <scope>NUCLEOTIDE SEQUENCE [LARGE SCALE GENOMIC DNA]</scope>
    <source>
        <strain evidence="3 4">2789STDY5608850</strain>
    </source>
</reference>
<feature type="transmembrane region" description="Helical" evidence="1">
    <location>
        <begin position="7"/>
        <end position="27"/>
    </location>
</feature>
<keyword evidence="3" id="KW-0808">Transferase</keyword>
<dbReference type="InterPro" id="IPR003594">
    <property type="entry name" value="HATPase_dom"/>
</dbReference>
<keyword evidence="3" id="KW-0418">Kinase</keyword>
<accession>A0A174IIK2</accession>
<dbReference type="Pfam" id="PF02518">
    <property type="entry name" value="HATPase_c"/>
    <property type="match status" value="1"/>
</dbReference>
<gene>
    <name evidence="3" type="primary">yehU_28</name>
    <name evidence="3" type="ORF">ERS852407_04205</name>
</gene>
<evidence type="ECO:0000313" key="3">
    <source>
        <dbReference type="EMBL" id="CUO86211.1"/>
    </source>
</evidence>
<dbReference type="PANTHER" id="PTHR34220">
    <property type="entry name" value="SENSOR HISTIDINE KINASE YPDA"/>
    <property type="match status" value="1"/>
</dbReference>
<dbReference type="RefSeq" id="WP_055658118.1">
    <property type="nucleotide sequence ID" value="NZ_CABIXC010000013.1"/>
</dbReference>
<organism evidence="3 4">
    <name type="scientific">Hungatella hathewayi</name>
    <dbReference type="NCBI Taxonomy" id="154046"/>
    <lineage>
        <taxon>Bacteria</taxon>
        <taxon>Bacillati</taxon>
        <taxon>Bacillota</taxon>
        <taxon>Clostridia</taxon>
        <taxon>Lachnospirales</taxon>
        <taxon>Lachnospiraceae</taxon>
        <taxon>Hungatella</taxon>
    </lineage>
</organism>
<protein>
    <submittedName>
        <fullName evidence="3">Multi-sensor signal transduction histidine kinase</fullName>
        <ecNumber evidence="3">2.7.13.3</ecNumber>
    </submittedName>
</protein>
<dbReference type="EMBL" id="CYZE01000013">
    <property type="protein sequence ID" value="CUO86211.1"/>
    <property type="molecule type" value="Genomic_DNA"/>
</dbReference>
<dbReference type="InterPro" id="IPR036890">
    <property type="entry name" value="HATPase_C_sf"/>
</dbReference>
<dbReference type="AlphaFoldDB" id="A0A174IIK2"/>
<dbReference type="InterPro" id="IPR010559">
    <property type="entry name" value="Sig_transdc_His_kin_internal"/>
</dbReference>